<keyword evidence="2" id="KW-0408">Iron</keyword>
<accession>A0A3B1DH55</accession>
<evidence type="ECO:0000256" key="3">
    <source>
        <dbReference type="SAM" id="Coils"/>
    </source>
</evidence>
<dbReference type="GO" id="GO:0009055">
    <property type="term" value="F:electron transfer activity"/>
    <property type="evidence" value="ECO:0007669"/>
    <property type="project" value="InterPro"/>
</dbReference>
<sequence>MTFKIYLCLLWLTSLALALIAILVEAAPLNIPDSDKITLPKDIHRIFQEKCNACHSGDEAEAQFNVDTLSQLMAGSEKGASIVPGKPQESLLWNKIKSNEMPPEDEEKLTEAEKKKIQQWIQTGKFPSDKEIQQIKLDHLVAEANKHWSFRPVKRQKAPVVKNKKWVRSEIDRFVLARLEAVNIEPSKDANPYTLLRRIHFDLTGLPPDEKEIQQFLYDVKQSNMQTAFEKVVDQLLSSTEFGERWGRHWLDVARYSDTLGGGANFTLIDAWRYRDYVIHSFNKDKPYNQFVTEQIAGDLMTYDSAKQQEEQIIATGFLALGPKDFTDQDKVKLMADAIDEQLDTLGKAFMGLAIGCARCHGHKFDPIPLEDYYALAGVMRSTQTLGELDDAKAFANMPSWNRIPLPTMSEQKRKELINKSKSTRESLSQKANLLKLEIKKIKKLIALNKNNKSLKEQLNKLEQQKKDVDSEVKKKGSLKNYFGESYPSILGVLESKKQVDARINLGGNPRQLGSKVQRGVIRAIGGQSDKIPNHQSGRLQLAKWLTSSRHPLTSRVMVNRIWGHLLGRGIVESVDNFGTTGSKPSHPQLLDHLAYQFVEDGWSVKKMIRRIVLSRTYQLASERNSAATKIDPDNKLLWKRTTRRLDVEALRDSLLELSGQLSNERGGPTLVHAGILSLGFRIKVERAGLWKRRSVYLPVYRSMVINNKAMMPTFDFADPNFVVGHRTSSIVPTQALFMMNNDLTLNSAETVASRLLKEEMNDSDRIRSLYLSVFGRPVKAHELKRALKFLKLSTERLNKQKPEQARLTAWTSFTQVMFSSSQFLLVN</sequence>
<keyword evidence="3" id="KW-0175">Coiled coil</keyword>
<feature type="domain" description="Cytochrome c" evidence="4">
    <location>
        <begin position="38"/>
        <end position="125"/>
    </location>
</feature>
<protein>
    <recommendedName>
        <fullName evidence="4">Cytochrome c domain-containing protein</fullName>
    </recommendedName>
</protein>
<dbReference type="Pfam" id="PF07583">
    <property type="entry name" value="PSCyt2"/>
    <property type="match status" value="1"/>
</dbReference>
<dbReference type="PROSITE" id="PS51007">
    <property type="entry name" value="CYTC"/>
    <property type="match status" value="1"/>
</dbReference>
<evidence type="ECO:0000259" key="4">
    <source>
        <dbReference type="PROSITE" id="PS51007"/>
    </source>
</evidence>
<dbReference type="GO" id="GO:0046872">
    <property type="term" value="F:metal ion binding"/>
    <property type="evidence" value="ECO:0007669"/>
    <property type="project" value="UniProtKB-KW"/>
</dbReference>
<gene>
    <name evidence="5" type="ORF">MNBD_PLANCTO02-2642</name>
</gene>
<name>A0A3B1DH55_9ZZZZ</name>
<dbReference type="InterPro" id="IPR009056">
    <property type="entry name" value="Cyt_c-like_dom"/>
</dbReference>
<dbReference type="InterPro" id="IPR011444">
    <property type="entry name" value="DUF1549"/>
</dbReference>
<dbReference type="Pfam" id="PF07635">
    <property type="entry name" value="PSCyt1"/>
    <property type="match status" value="1"/>
</dbReference>
<evidence type="ECO:0000256" key="1">
    <source>
        <dbReference type="ARBA" id="ARBA00022723"/>
    </source>
</evidence>
<dbReference type="EMBL" id="UOGL01000626">
    <property type="protein sequence ID" value="VAX42136.1"/>
    <property type="molecule type" value="Genomic_DNA"/>
</dbReference>
<dbReference type="Pfam" id="PF07587">
    <property type="entry name" value="PSD1"/>
    <property type="match status" value="1"/>
</dbReference>
<feature type="coiled-coil region" evidence="3">
    <location>
        <begin position="425"/>
        <end position="475"/>
    </location>
</feature>
<proteinExistence type="predicted"/>
<dbReference type="AlphaFoldDB" id="A0A3B1DH55"/>
<dbReference type="GO" id="GO:0020037">
    <property type="term" value="F:heme binding"/>
    <property type="evidence" value="ECO:0007669"/>
    <property type="project" value="InterPro"/>
</dbReference>
<dbReference type="InterPro" id="IPR022655">
    <property type="entry name" value="DUF1553"/>
</dbReference>
<evidence type="ECO:0000313" key="5">
    <source>
        <dbReference type="EMBL" id="VAX42136.1"/>
    </source>
</evidence>
<keyword evidence="1" id="KW-0479">Metal-binding</keyword>
<dbReference type="PANTHER" id="PTHR35889:SF3">
    <property type="entry name" value="F-BOX DOMAIN-CONTAINING PROTEIN"/>
    <property type="match status" value="1"/>
</dbReference>
<reference evidence="5" key="1">
    <citation type="submission" date="2018-06" db="EMBL/GenBank/DDBJ databases">
        <authorList>
            <person name="Zhirakovskaya E."/>
        </authorList>
    </citation>
    <scope>NUCLEOTIDE SEQUENCE</scope>
</reference>
<evidence type="ECO:0000256" key="2">
    <source>
        <dbReference type="ARBA" id="ARBA00023004"/>
    </source>
</evidence>
<organism evidence="5">
    <name type="scientific">hydrothermal vent metagenome</name>
    <dbReference type="NCBI Taxonomy" id="652676"/>
    <lineage>
        <taxon>unclassified sequences</taxon>
        <taxon>metagenomes</taxon>
        <taxon>ecological metagenomes</taxon>
    </lineage>
</organism>
<dbReference type="InterPro" id="IPR011429">
    <property type="entry name" value="Cyt_c_Planctomycete-type"/>
</dbReference>
<dbReference type="PANTHER" id="PTHR35889">
    <property type="entry name" value="CYCLOINULO-OLIGOSACCHARIDE FRUCTANOTRANSFERASE-RELATED"/>
    <property type="match status" value="1"/>
</dbReference>